<reference evidence="2 3" key="1">
    <citation type="journal article" date="2014" name="Genome Biol.">
        <title>Transcriptome and methylome profiling reveals relics of genome dominance in the mesopolyploid Brassica oleracea.</title>
        <authorList>
            <person name="Parkin I.A."/>
            <person name="Koh C."/>
            <person name="Tang H."/>
            <person name="Robinson S.J."/>
            <person name="Kagale S."/>
            <person name="Clarke W.E."/>
            <person name="Town C.D."/>
            <person name="Nixon J."/>
            <person name="Krishnakumar V."/>
            <person name="Bidwell S.L."/>
            <person name="Denoeud F."/>
            <person name="Belcram H."/>
            <person name="Links M.G."/>
            <person name="Just J."/>
            <person name="Clarke C."/>
            <person name="Bender T."/>
            <person name="Huebert T."/>
            <person name="Mason A.S."/>
            <person name="Pires J.C."/>
            <person name="Barker G."/>
            <person name="Moore J."/>
            <person name="Walley P.G."/>
            <person name="Manoli S."/>
            <person name="Batley J."/>
            <person name="Edwards D."/>
            <person name="Nelson M.N."/>
            <person name="Wang X."/>
            <person name="Paterson A.H."/>
            <person name="King G."/>
            <person name="Bancroft I."/>
            <person name="Chalhoub B."/>
            <person name="Sharpe A.G."/>
        </authorList>
    </citation>
    <scope>NUCLEOTIDE SEQUENCE</scope>
    <source>
        <strain evidence="2 3">cv. TO1000</strain>
    </source>
</reference>
<keyword evidence="3" id="KW-1185">Reference proteome</keyword>
<dbReference type="HOGENOM" id="CLU_734371_0_0_1"/>
<protein>
    <recommendedName>
        <fullName evidence="4">Transposase MuDR plant domain-containing protein</fullName>
    </recommendedName>
</protein>
<organism evidence="2 3">
    <name type="scientific">Brassica oleracea var. oleracea</name>
    <dbReference type="NCBI Taxonomy" id="109376"/>
    <lineage>
        <taxon>Eukaryota</taxon>
        <taxon>Viridiplantae</taxon>
        <taxon>Streptophyta</taxon>
        <taxon>Embryophyta</taxon>
        <taxon>Tracheophyta</taxon>
        <taxon>Spermatophyta</taxon>
        <taxon>Magnoliopsida</taxon>
        <taxon>eudicotyledons</taxon>
        <taxon>Gunneridae</taxon>
        <taxon>Pentapetalae</taxon>
        <taxon>rosids</taxon>
        <taxon>malvids</taxon>
        <taxon>Brassicales</taxon>
        <taxon>Brassicaceae</taxon>
        <taxon>Brassiceae</taxon>
        <taxon>Brassica</taxon>
    </lineage>
</organism>
<evidence type="ECO:0008006" key="4">
    <source>
        <dbReference type="Google" id="ProtNLM"/>
    </source>
</evidence>
<evidence type="ECO:0000313" key="2">
    <source>
        <dbReference type="EnsemblPlants" id="Bo8g091300.1"/>
    </source>
</evidence>
<accession>A0A0D3DTS7</accession>
<evidence type="ECO:0000256" key="1">
    <source>
        <dbReference type="SAM" id="MobiDB-lite"/>
    </source>
</evidence>
<proteinExistence type="predicted"/>
<feature type="region of interest" description="Disordered" evidence="1">
    <location>
        <begin position="251"/>
        <end position="271"/>
    </location>
</feature>
<feature type="region of interest" description="Disordered" evidence="1">
    <location>
        <begin position="68"/>
        <end position="101"/>
    </location>
</feature>
<dbReference type="Proteomes" id="UP000032141">
    <property type="component" value="Chromosome C8"/>
</dbReference>
<dbReference type="Gramene" id="Bo8g091300.1">
    <property type="protein sequence ID" value="Bo8g091300.1"/>
    <property type="gene ID" value="Bo8g091300"/>
</dbReference>
<feature type="region of interest" description="Disordered" evidence="1">
    <location>
        <begin position="198"/>
        <end position="217"/>
    </location>
</feature>
<feature type="compositionally biased region" description="Basic and acidic residues" evidence="1">
    <location>
        <begin position="251"/>
        <end position="268"/>
    </location>
</feature>
<reference evidence="2" key="2">
    <citation type="submission" date="2015-03" db="UniProtKB">
        <authorList>
            <consortium name="EnsemblPlants"/>
        </authorList>
    </citation>
    <scope>IDENTIFICATION</scope>
</reference>
<feature type="compositionally biased region" description="Basic and acidic residues" evidence="1">
    <location>
        <begin position="83"/>
        <end position="96"/>
    </location>
</feature>
<evidence type="ECO:0000313" key="3">
    <source>
        <dbReference type="Proteomes" id="UP000032141"/>
    </source>
</evidence>
<dbReference type="EnsemblPlants" id="Bo8g091300.1">
    <property type="protein sequence ID" value="Bo8g091300.1"/>
    <property type="gene ID" value="Bo8g091300"/>
</dbReference>
<name>A0A0D3DTS7_BRAOL</name>
<dbReference type="AlphaFoldDB" id="A0A0D3DTS7"/>
<sequence>MMFTKLSDALGISLYGQRIWYKLPYEDITELKMMCNGDAMYQNLLSSLILTKAAQIFLEKDDDLIASGDGDGHSGHGDGSAADGDRVRGDTSHNSDSEMLDEDAQVELNVAGFVDEDEHHNDEVTPQNSDCEDGGRRYQRCKKGSGELKLGQAFDSIPEFKEAVVDYALKSGFNVKFSIWGCEKSEVRCGVVAGGEGDNDGADGNADHVVPSGDGSNKNEDKGCQFRIYCSYEKSAGMFLIKTFQEEHSYGSAADGDRVRGDTSHNSDSEMLDEDAQVELNVAGFVDEDEHHNDEVTPQNSDCEDGGRRYQRCKKGSGELKLGQAFDSIPEFKEDVADYALKSGFNVKFSRWGCEKSEVRCGVVAGGEGDNDGADGG</sequence>